<organism evidence="3 4">
    <name type="scientific">Pleurodeles waltl</name>
    <name type="common">Iberian ribbed newt</name>
    <dbReference type="NCBI Taxonomy" id="8319"/>
    <lineage>
        <taxon>Eukaryota</taxon>
        <taxon>Metazoa</taxon>
        <taxon>Chordata</taxon>
        <taxon>Craniata</taxon>
        <taxon>Vertebrata</taxon>
        <taxon>Euteleostomi</taxon>
        <taxon>Amphibia</taxon>
        <taxon>Batrachia</taxon>
        <taxon>Caudata</taxon>
        <taxon>Salamandroidea</taxon>
        <taxon>Salamandridae</taxon>
        <taxon>Pleurodelinae</taxon>
        <taxon>Pleurodeles</taxon>
    </lineage>
</organism>
<sequence>MGRALLRTREQVLITATWKPFRDGVSCQPALPRAQPDLPLVKHENKRTLSNSTSYAVLWCLRRARPCPGIDESGVPEHLILTYIYSIWRRGHRVTTSTSCRNNRKQQVDEVKCSGFQVSQQVLYEKLRGSKEDGTIMGYRRPSTVFGTLLCFSLAFDATLCEDDCLDAGSCSSIDWVQLWYIWLIVGLGLLLLTCGIICVFVKCCCLRHQEAGGEEGARPCEVTVIAIDHDSTIQSTLTSLQSVFGPAARRIFAVAHSHNVAPLPSVFTMPPGTETPPCYEEALRMSRFTVARCGQRTSDLAPVPEEKSEPLATSTSSPPEKDSM</sequence>
<evidence type="ECO:0000256" key="1">
    <source>
        <dbReference type="SAM" id="MobiDB-lite"/>
    </source>
</evidence>
<keyword evidence="2" id="KW-1133">Transmembrane helix</keyword>
<comment type="caution">
    <text evidence="3">The sequence shown here is derived from an EMBL/GenBank/DDBJ whole genome shotgun (WGS) entry which is preliminary data.</text>
</comment>
<keyword evidence="4" id="KW-1185">Reference proteome</keyword>
<evidence type="ECO:0000313" key="4">
    <source>
        <dbReference type="Proteomes" id="UP001066276"/>
    </source>
</evidence>
<dbReference type="EMBL" id="JANPWB010000011">
    <property type="protein sequence ID" value="KAJ1122214.1"/>
    <property type="molecule type" value="Genomic_DNA"/>
</dbReference>
<dbReference type="Proteomes" id="UP001066276">
    <property type="component" value="Chromosome 7"/>
</dbReference>
<dbReference type="PANTHER" id="PTHR33955:SF1">
    <property type="entry name" value="TRANSMEMBRANE PROTEIN 52B"/>
    <property type="match status" value="1"/>
</dbReference>
<accession>A0AAV7P508</accession>
<feature type="region of interest" description="Disordered" evidence="1">
    <location>
        <begin position="299"/>
        <end position="325"/>
    </location>
</feature>
<dbReference type="PANTHER" id="PTHR33955">
    <property type="entry name" value="TRANSMEMBRANE PROTEIN 52"/>
    <property type="match status" value="1"/>
</dbReference>
<dbReference type="AlphaFoldDB" id="A0AAV7P508"/>
<evidence type="ECO:0000256" key="2">
    <source>
        <dbReference type="SAM" id="Phobius"/>
    </source>
</evidence>
<gene>
    <name evidence="3" type="ORF">NDU88_000717</name>
</gene>
<keyword evidence="2" id="KW-0472">Membrane</keyword>
<dbReference type="InterPro" id="IPR038942">
    <property type="entry name" value="TMEM52"/>
</dbReference>
<feature type="transmembrane region" description="Helical" evidence="2">
    <location>
        <begin position="180"/>
        <end position="202"/>
    </location>
</feature>
<protein>
    <recommendedName>
        <fullName evidence="5">Transmembrane protein 52B</fullName>
    </recommendedName>
</protein>
<evidence type="ECO:0000313" key="3">
    <source>
        <dbReference type="EMBL" id="KAJ1122214.1"/>
    </source>
</evidence>
<keyword evidence="2" id="KW-0812">Transmembrane</keyword>
<reference evidence="3" key="1">
    <citation type="journal article" date="2022" name="bioRxiv">
        <title>Sequencing and chromosome-scale assembly of the giantPleurodeles waltlgenome.</title>
        <authorList>
            <person name="Brown T."/>
            <person name="Elewa A."/>
            <person name="Iarovenko S."/>
            <person name="Subramanian E."/>
            <person name="Araus A.J."/>
            <person name="Petzold A."/>
            <person name="Susuki M."/>
            <person name="Suzuki K.-i.T."/>
            <person name="Hayashi T."/>
            <person name="Toyoda A."/>
            <person name="Oliveira C."/>
            <person name="Osipova E."/>
            <person name="Leigh N.D."/>
            <person name="Simon A."/>
            <person name="Yun M.H."/>
        </authorList>
    </citation>
    <scope>NUCLEOTIDE SEQUENCE</scope>
    <source>
        <strain evidence="3">20211129_DDA</strain>
        <tissue evidence="3">Liver</tissue>
    </source>
</reference>
<name>A0AAV7P508_PLEWA</name>
<dbReference type="Pfam" id="PF14979">
    <property type="entry name" value="TMEM52"/>
    <property type="match status" value="1"/>
</dbReference>
<proteinExistence type="predicted"/>
<evidence type="ECO:0008006" key="5">
    <source>
        <dbReference type="Google" id="ProtNLM"/>
    </source>
</evidence>